<keyword evidence="3" id="KW-1185">Reference proteome</keyword>
<gene>
    <name evidence="2" type="ORF">ATM17_01495</name>
</gene>
<feature type="region of interest" description="Disordered" evidence="1">
    <location>
        <begin position="1"/>
        <end position="53"/>
    </location>
</feature>
<evidence type="ECO:0000313" key="3">
    <source>
        <dbReference type="Proteomes" id="UP000076088"/>
    </source>
</evidence>
<proteinExistence type="predicted"/>
<organism evidence="2 3">
    <name type="scientific">Sphingopyxis macrogoltabida</name>
    <name type="common">Sphingomonas macrogoltabidus</name>
    <dbReference type="NCBI Taxonomy" id="33050"/>
    <lineage>
        <taxon>Bacteria</taxon>
        <taxon>Pseudomonadati</taxon>
        <taxon>Pseudomonadota</taxon>
        <taxon>Alphaproteobacteria</taxon>
        <taxon>Sphingomonadales</taxon>
        <taxon>Sphingomonadaceae</taxon>
        <taxon>Sphingopyxis</taxon>
    </lineage>
</organism>
<dbReference type="Proteomes" id="UP000076088">
    <property type="component" value="Chromosome"/>
</dbReference>
<reference evidence="2 3" key="2">
    <citation type="journal article" date="2016" name="Genome Announc.">
        <title>Complete Genome Sequence of Sphingopyxis macrogoltabida Strain 203N (NBRC 111659), a Polyethylene Glycol Degrader.</title>
        <authorList>
            <person name="Ohtsubo Y."/>
            <person name="Nonoyama S."/>
            <person name="Nagata Y."/>
            <person name="Numata M."/>
            <person name="Tsuchikane K."/>
            <person name="Hosoyama A."/>
            <person name="Yamazoe A."/>
            <person name="Tsuda M."/>
            <person name="Fujita N."/>
            <person name="Kawai F."/>
        </authorList>
    </citation>
    <scope>NUCLEOTIDE SEQUENCE [LARGE SCALE GENOMIC DNA]</scope>
    <source>
        <strain evidence="2 3">203N</strain>
    </source>
</reference>
<dbReference type="AlphaFoldDB" id="A0AAC9AU78"/>
<dbReference type="KEGG" id="smaz:LH19_01510"/>
<dbReference type="EMBL" id="CP013344">
    <property type="protein sequence ID" value="AMU87721.1"/>
    <property type="molecule type" value="Genomic_DNA"/>
</dbReference>
<name>A0AAC9AU78_SPHMC</name>
<protein>
    <submittedName>
        <fullName evidence="2">Uncharacterized protein</fullName>
    </submittedName>
</protein>
<accession>A0AAC9AU78</accession>
<evidence type="ECO:0000313" key="2">
    <source>
        <dbReference type="EMBL" id="AMU87721.1"/>
    </source>
</evidence>
<feature type="compositionally biased region" description="Basic and acidic residues" evidence="1">
    <location>
        <begin position="31"/>
        <end position="53"/>
    </location>
</feature>
<evidence type="ECO:0000256" key="1">
    <source>
        <dbReference type="SAM" id="MobiDB-lite"/>
    </source>
</evidence>
<reference evidence="3" key="1">
    <citation type="submission" date="2015-11" db="EMBL/GenBank/DDBJ databases">
        <title>Complete genome sequence of a polyethylene-glycol degrader Sphingopyxis macrogoltabida 203N (NBRC 111659).</title>
        <authorList>
            <person name="Yoshiyuki O."/>
            <person name="Shouta N."/>
            <person name="Nagata Y."/>
            <person name="Numata M."/>
            <person name="Tsuchikane K."/>
            <person name="Hosoyama A."/>
            <person name="Yamazoe A."/>
            <person name="Tsuda M."/>
            <person name="Fujita N."/>
            <person name="Kawai F."/>
        </authorList>
    </citation>
    <scope>NUCLEOTIDE SEQUENCE [LARGE SCALE GENOMIC DNA]</scope>
    <source>
        <strain evidence="3">203N</strain>
    </source>
</reference>
<sequence>MRFCEFATTKPKKPKKPSKPLTPEQSVVAARKSDVDQAKQALDRTKDQQKRRREFEKAIKASYIFKLQDR</sequence>